<organism evidence="1 2">
    <name type="scientific">Psylliodes chrysocephalus</name>
    <dbReference type="NCBI Taxonomy" id="3402493"/>
    <lineage>
        <taxon>Eukaryota</taxon>
        <taxon>Metazoa</taxon>
        <taxon>Ecdysozoa</taxon>
        <taxon>Arthropoda</taxon>
        <taxon>Hexapoda</taxon>
        <taxon>Insecta</taxon>
        <taxon>Pterygota</taxon>
        <taxon>Neoptera</taxon>
        <taxon>Endopterygota</taxon>
        <taxon>Coleoptera</taxon>
        <taxon>Polyphaga</taxon>
        <taxon>Cucujiformia</taxon>
        <taxon>Chrysomeloidea</taxon>
        <taxon>Chrysomelidae</taxon>
        <taxon>Galerucinae</taxon>
        <taxon>Alticini</taxon>
        <taxon>Psylliodes</taxon>
    </lineage>
</organism>
<dbReference type="AlphaFoldDB" id="A0A9P0GKB9"/>
<protein>
    <submittedName>
        <fullName evidence="1">Uncharacterized protein</fullName>
    </submittedName>
</protein>
<evidence type="ECO:0000313" key="1">
    <source>
        <dbReference type="EMBL" id="CAH1114217.1"/>
    </source>
</evidence>
<name>A0A9P0GKB9_9CUCU</name>
<accession>A0A9P0GKB9</accession>
<reference evidence="1" key="1">
    <citation type="submission" date="2022-01" db="EMBL/GenBank/DDBJ databases">
        <authorList>
            <person name="King R."/>
        </authorList>
    </citation>
    <scope>NUCLEOTIDE SEQUENCE</scope>
</reference>
<dbReference type="Proteomes" id="UP001153636">
    <property type="component" value="Chromosome 8"/>
</dbReference>
<keyword evidence="2" id="KW-1185">Reference proteome</keyword>
<dbReference type="OrthoDB" id="6659400at2759"/>
<dbReference type="EMBL" id="OV651820">
    <property type="protein sequence ID" value="CAH1114217.1"/>
    <property type="molecule type" value="Genomic_DNA"/>
</dbReference>
<proteinExistence type="predicted"/>
<sequence>MWNYNDMEDSEDCSKEEEEDIFMEYEETNPQDDGNPWLKTIINTYRKYKRELFGDSNTRIRKERSLDYTVRPNYKFVFAKYRDGFYRPGSIVGRNKKLKQFIIYFYHNKKCCYVQPRDIVLKHGNLLDRRVCFSYDGHRRKGTVFGNNSPANRGFPSIFYVKKKCKPKWYKVNFKHIFLTKKQVNRMYFNVSRRRVSSSVCKNRSSRSGMQL</sequence>
<gene>
    <name evidence="1" type="ORF">PSYICH_LOCUS14421</name>
</gene>
<evidence type="ECO:0000313" key="2">
    <source>
        <dbReference type="Proteomes" id="UP001153636"/>
    </source>
</evidence>